<evidence type="ECO:0000256" key="1">
    <source>
        <dbReference type="SAM" id="SignalP"/>
    </source>
</evidence>
<keyword evidence="3" id="KW-1185">Reference proteome</keyword>
<protein>
    <submittedName>
        <fullName evidence="2">Uncharacterized protein</fullName>
    </submittedName>
</protein>
<comment type="caution">
    <text evidence="2">The sequence shown here is derived from an EMBL/GenBank/DDBJ whole genome shotgun (WGS) entry which is preliminary data.</text>
</comment>
<name>A0A0D0Q3U5_9RHOB</name>
<evidence type="ECO:0000313" key="2">
    <source>
        <dbReference type="EMBL" id="KIQ69179.1"/>
    </source>
</evidence>
<proteinExistence type="predicted"/>
<keyword evidence="1" id="KW-0732">Signal</keyword>
<dbReference type="STRING" id="1123501.Wenmar_02249"/>
<dbReference type="EMBL" id="AONG01000010">
    <property type="protein sequence ID" value="KIQ69179.1"/>
    <property type="molecule type" value="Genomic_DNA"/>
</dbReference>
<dbReference type="RefSeq" id="WP_018303734.1">
    <property type="nucleotide sequence ID" value="NZ_KB902300.1"/>
</dbReference>
<gene>
    <name evidence="2" type="ORF">Wenmar_02249</name>
</gene>
<reference evidence="2 3" key="1">
    <citation type="submission" date="2013-01" db="EMBL/GenBank/DDBJ databases">
        <authorList>
            <person name="Fiebig A."/>
            <person name="Goeker M."/>
            <person name="Klenk H.-P.P."/>
        </authorList>
    </citation>
    <scope>NUCLEOTIDE SEQUENCE [LARGE SCALE GENOMIC DNA]</scope>
    <source>
        <strain evidence="2 3">DSM 24838</strain>
    </source>
</reference>
<evidence type="ECO:0000313" key="3">
    <source>
        <dbReference type="Proteomes" id="UP000035100"/>
    </source>
</evidence>
<organism evidence="2 3">
    <name type="scientific">Wenxinia marina DSM 24838</name>
    <dbReference type="NCBI Taxonomy" id="1123501"/>
    <lineage>
        <taxon>Bacteria</taxon>
        <taxon>Pseudomonadati</taxon>
        <taxon>Pseudomonadota</taxon>
        <taxon>Alphaproteobacteria</taxon>
        <taxon>Rhodobacterales</taxon>
        <taxon>Roseobacteraceae</taxon>
        <taxon>Wenxinia</taxon>
    </lineage>
</organism>
<sequence length="144" mass="15511">MRHALAALVALAPAALAAQPMVRDCDTHIANARNLARPYDEAIREFANGDVVLMSLLMDEPACCGAHLMVTFPDPYEGFQSCRIVTTADEMGWGALDLPTAEASYDAATGLTVRVPIQVFDGMAFQPESVWVTVNRAEGEVTAR</sequence>
<dbReference type="eggNOG" id="ENOG5032Z1M">
    <property type="taxonomic scope" value="Bacteria"/>
</dbReference>
<dbReference type="Proteomes" id="UP000035100">
    <property type="component" value="Unassembled WGS sequence"/>
</dbReference>
<accession>A0A0D0Q3U5</accession>
<dbReference type="OrthoDB" id="7862810at2"/>
<feature type="signal peptide" evidence="1">
    <location>
        <begin position="1"/>
        <end position="17"/>
    </location>
</feature>
<dbReference type="AlphaFoldDB" id="A0A0D0Q3U5"/>
<feature type="chain" id="PRO_5002235828" evidence="1">
    <location>
        <begin position="18"/>
        <end position="144"/>
    </location>
</feature>